<dbReference type="Pfam" id="PF01263">
    <property type="entry name" value="Aldose_epim"/>
    <property type="match status" value="1"/>
</dbReference>
<organism evidence="1 2">
    <name type="scientific">Lacibacterium aquatile</name>
    <dbReference type="NCBI Taxonomy" id="1168082"/>
    <lineage>
        <taxon>Bacteria</taxon>
        <taxon>Pseudomonadati</taxon>
        <taxon>Pseudomonadota</taxon>
        <taxon>Alphaproteobacteria</taxon>
        <taxon>Rhodospirillales</taxon>
        <taxon>Rhodospirillaceae</taxon>
    </lineage>
</organism>
<dbReference type="SUPFAM" id="SSF74650">
    <property type="entry name" value="Galactose mutarotase-like"/>
    <property type="match status" value="1"/>
</dbReference>
<dbReference type="Gene3D" id="2.70.98.10">
    <property type="match status" value="1"/>
</dbReference>
<reference evidence="2" key="1">
    <citation type="journal article" date="2019" name="Int. J. Syst. Evol. Microbiol.">
        <title>The Global Catalogue of Microorganisms (GCM) 10K type strain sequencing project: providing services to taxonomists for standard genome sequencing and annotation.</title>
        <authorList>
            <consortium name="The Broad Institute Genomics Platform"/>
            <consortium name="The Broad Institute Genome Sequencing Center for Infectious Disease"/>
            <person name="Wu L."/>
            <person name="Ma J."/>
        </authorList>
    </citation>
    <scope>NUCLEOTIDE SEQUENCE [LARGE SCALE GENOMIC DNA]</scope>
    <source>
        <strain evidence="2">CGMCC 1.19062</strain>
    </source>
</reference>
<dbReference type="InterPro" id="IPR014718">
    <property type="entry name" value="GH-type_carb-bd"/>
</dbReference>
<evidence type="ECO:0000313" key="1">
    <source>
        <dbReference type="EMBL" id="MFD2264378.1"/>
    </source>
</evidence>
<dbReference type="CDD" id="cd09021">
    <property type="entry name" value="Aldose_epim_Ec_YphB"/>
    <property type="match status" value="1"/>
</dbReference>
<evidence type="ECO:0000313" key="2">
    <source>
        <dbReference type="Proteomes" id="UP001597295"/>
    </source>
</evidence>
<proteinExistence type="predicted"/>
<name>A0ABW5DUL0_9PROT</name>
<gene>
    <name evidence="1" type="ORF">ACFSM5_15850</name>
</gene>
<comment type="caution">
    <text evidence="1">The sequence shown here is derived from an EMBL/GenBank/DDBJ whole genome shotgun (WGS) entry which is preliminary data.</text>
</comment>
<dbReference type="Proteomes" id="UP001597295">
    <property type="component" value="Unassembled WGS sequence"/>
</dbReference>
<dbReference type="InterPro" id="IPR011013">
    <property type="entry name" value="Gal_mutarotase_sf_dom"/>
</dbReference>
<protein>
    <submittedName>
        <fullName evidence="1">Aldose 1-epimerase</fullName>
    </submittedName>
</protein>
<dbReference type="EMBL" id="JBHUIP010000013">
    <property type="protein sequence ID" value="MFD2264378.1"/>
    <property type="molecule type" value="Genomic_DNA"/>
</dbReference>
<sequence>MTSRIYLKAGPMALDLAPGIGGAIAALRFGNIDLMRPIGGESPREASCFPMVPFSGRIADGKFSYAGEDYTLPLNMPGQPHAIHGDAWLEPWTVLAQSEDAATLVYRHDGTSGWPFRYSVVQAFALFEDGLEVRMTIINEDVKSFPGGFGFHPYFPLGDAELTTRLPLVWLMDDRKIPIEREPTPDAWDFTTPRKVAGAGLDHCFADWDGEAAIRWPSKGITLQMTADGTFEHCVVYVPDGKDYFCVEPVSHRNDAVNQTHDDPATGLVDLEPGESLTGRMIFTVEQE</sequence>
<keyword evidence="2" id="KW-1185">Reference proteome</keyword>
<dbReference type="RefSeq" id="WP_379877460.1">
    <property type="nucleotide sequence ID" value="NZ_JBHUIP010000013.1"/>
</dbReference>
<dbReference type="InterPro" id="IPR008183">
    <property type="entry name" value="Aldose_1/G6P_1-epimerase"/>
</dbReference>
<accession>A0ABW5DUL0</accession>